<gene>
    <name evidence="6" type="ORF">EVX74_014150</name>
    <name evidence="5" type="ORF">FOB19_16375</name>
    <name evidence="2" type="ORF">HNP34_001021</name>
    <name evidence="4" type="ORF">J2X86_001527</name>
    <name evidence="3" type="ORF">Q8G51_06900</name>
</gene>
<evidence type="ECO:0000313" key="5">
    <source>
        <dbReference type="EMBL" id="QKU22830.1"/>
    </source>
</evidence>
<dbReference type="EMBL" id="CP078045">
    <property type="protein sequence ID" value="QXR07187.1"/>
    <property type="molecule type" value="Genomic_DNA"/>
</dbReference>
<dbReference type="Proteomes" id="UP001262767">
    <property type="component" value="Unassembled WGS sequence"/>
</dbReference>
<feature type="transmembrane region" description="Helical" evidence="1">
    <location>
        <begin position="5"/>
        <end position="25"/>
    </location>
</feature>
<reference evidence="3" key="6">
    <citation type="submission" date="2023-07" db="EMBL/GenBank/DDBJ databases">
        <title>Dynamics of blaOXA-23 gene transmission in Acinetobacter spp. from contaminated veterinary surfaces.</title>
        <authorList>
            <person name="Moreira Da Silva J."/>
            <person name="Menezes J."/>
            <person name="Fernandes L."/>
            <person name="Marques C."/>
            <person name="Amaral A."/>
            <person name="Timofte D."/>
            <person name="Pomba C."/>
        </authorList>
    </citation>
    <scope>NUCLEOTIDE SEQUENCE</scope>
    <source>
        <strain evidence="3">CMVB11Z4A1</strain>
    </source>
</reference>
<evidence type="ECO:0000313" key="8">
    <source>
        <dbReference type="Proteomes" id="UP000509126"/>
    </source>
</evidence>
<keyword evidence="1" id="KW-0472">Membrane</keyword>
<dbReference type="EMBL" id="JAVDSC010000004">
    <property type="protein sequence ID" value="MDR6629489.1"/>
    <property type="molecule type" value="Genomic_DNA"/>
</dbReference>
<dbReference type="EMBL" id="JAUUUS010000097">
    <property type="protein sequence ID" value="MDP1447542.1"/>
    <property type="molecule type" value="Genomic_DNA"/>
</dbReference>
<keyword evidence="1" id="KW-0812">Transmembrane</keyword>
<reference evidence="5 8" key="3">
    <citation type="submission" date="2019-11" db="EMBL/GenBank/DDBJ databases">
        <title>FDA dAtabase for Regulatory Grade micrObial Sequences (FDA-ARGOS): Supporting development and validation of Infectious Disease Dx tests.</title>
        <authorList>
            <person name="Patel R."/>
            <person name="Rucinski S."/>
            <person name="Tallon L."/>
            <person name="Sadzewicz L."/>
            <person name="Vavikolanu K."/>
            <person name="Mehta A."/>
            <person name="Aluvathingal J."/>
            <person name="Nadendla S."/>
            <person name="Nandy P."/>
            <person name="Geyer C."/>
            <person name="Yan Y."/>
            <person name="Sichtig H."/>
        </authorList>
    </citation>
    <scope>NUCLEOTIDE SEQUENCE [LARGE SCALE GENOMIC DNA]</scope>
    <source>
        <strain evidence="5 8">FDAARGOS_557</strain>
    </source>
</reference>
<evidence type="ECO:0000313" key="7">
    <source>
        <dbReference type="Proteomes" id="UP000293391"/>
    </source>
</evidence>
<dbReference type="Proteomes" id="UP000509126">
    <property type="component" value="Chromosome"/>
</dbReference>
<evidence type="ECO:0000313" key="4">
    <source>
        <dbReference type="EMBL" id="MDR6629489.1"/>
    </source>
</evidence>
<evidence type="ECO:0000313" key="9">
    <source>
        <dbReference type="Proteomes" id="UP000548425"/>
    </source>
</evidence>
<name>A0A380V7J3_ACILW</name>
<feature type="transmembrane region" description="Helical" evidence="1">
    <location>
        <begin position="31"/>
        <end position="48"/>
    </location>
</feature>
<sequence>MGYIILRVILIGVGLLALLSLGVGIFQQDSLFIVLGVLFAFAAWLIHMQTRQLRNNPFSE</sequence>
<evidence type="ECO:0000256" key="1">
    <source>
        <dbReference type="SAM" id="Phobius"/>
    </source>
</evidence>
<dbReference type="EMBL" id="JACHLA010000003">
    <property type="protein sequence ID" value="MBB6362903.1"/>
    <property type="molecule type" value="Genomic_DNA"/>
</dbReference>
<protein>
    <submittedName>
        <fullName evidence="6">Uncharacterized protein</fullName>
    </submittedName>
</protein>
<reference evidence="2 9" key="4">
    <citation type="submission" date="2020-08" db="EMBL/GenBank/DDBJ databases">
        <title>Functional genomics of gut bacteria from endangered species of beetles.</title>
        <authorList>
            <person name="Carlos-Shanley C."/>
        </authorList>
    </citation>
    <scope>NUCLEOTIDE SEQUENCE [LARGE SCALE GENOMIC DNA]</scope>
    <source>
        <strain evidence="2 9">S00127</strain>
    </source>
</reference>
<reference evidence="6" key="2">
    <citation type="journal article" date="2019" name="Nat. Commun.">
        <title>Spatiotemporal dynamics of multidrug resistant bacteria on intensive care unit surfaces.</title>
        <authorList>
            <person name="D'Souza A.W."/>
            <person name="Potter R.F."/>
            <person name="Wallace M."/>
            <person name="Shupe A."/>
            <person name="Patel S."/>
            <person name="Sun X."/>
            <person name="Gul D."/>
            <person name="Kwon J.H."/>
            <person name="Andleeb S."/>
            <person name="Burnham C.D."/>
            <person name="Dantas G."/>
        </authorList>
    </citation>
    <scope>NUCLEOTIDE SEQUENCE</scope>
    <source>
        <strain evidence="6">AL_065</strain>
    </source>
</reference>
<evidence type="ECO:0000313" key="6">
    <source>
        <dbReference type="EMBL" id="QXR07187.1"/>
    </source>
</evidence>
<proteinExistence type="predicted"/>
<organism evidence="6 7">
    <name type="scientific">Acinetobacter lwoffii</name>
    <dbReference type="NCBI Taxonomy" id="28090"/>
    <lineage>
        <taxon>Bacteria</taxon>
        <taxon>Pseudomonadati</taxon>
        <taxon>Pseudomonadota</taxon>
        <taxon>Gammaproteobacteria</taxon>
        <taxon>Moraxellales</taxon>
        <taxon>Moraxellaceae</taxon>
        <taxon>Acinetobacter</taxon>
    </lineage>
</organism>
<dbReference type="Proteomes" id="UP000293391">
    <property type="component" value="Chromosome"/>
</dbReference>
<reference evidence="6" key="1">
    <citation type="submission" date="2018-10" db="EMBL/GenBank/DDBJ databases">
        <authorList>
            <person name="D'Souza A.W."/>
            <person name="Potter R.F."/>
            <person name="Wallace M."/>
            <person name="Shupe A."/>
            <person name="Patel S."/>
            <person name="Sun S."/>
            <person name="Gul D."/>
            <person name="Kwon J.H."/>
            <person name="Andleeb S."/>
            <person name="Burnham C.-A.D."/>
            <person name="Dantas G."/>
        </authorList>
    </citation>
    <scope>NUCLEOTIDE SEQUENCE</scope>
    <source>
        <strain evidence="6">AL_065</strain>
    </source>
</reference>
<dbReference type="AlphaFoldDB" id="A0A380V7J3"/>
<dbReference type="RefSeq" id="WP_004278555.1">
    <property type="nucleotide sequence ID" value="NZ_BBSQ01000011.1"/>
</dbReference>
<dbReference type="EMBL" id="CP054803">
    <property type="protein sequence ID" value="QKU22830.1"/>
    <property type="molecule type" value="Genomic_DNA"/>
</dbReference>
<dbReference type="Proteomes" id="UP000548425">
    <property type="component" value="Unassembled WGS sequence"/>
</dbReference>
<reference evidence="6" key="5">
    <citation type="submission" date="2021-06" db="EMBL/GenBank/DDBJ databases">
        <authorList>
            <person name="Diorio-Toth L."/>
        </authorList>
    </citation>
    <scope>NUCLEOTIDE SEQUENCE</scope>
    <source>
        <strain evidence="6">AL_065</strain>
    </source>
</reference>
<accession>A0A380V7J3</accession>
<evidence type="ECO:0000313" key="2">
    <source>
        <dbReference type="EMBL" id="MBB6362903.1"/>
    </source>
</evidence>
<dbReference type="Proteomes" id="UP001242129">
    <property type="component" value="Unassembled WGS sequence"/>
</dbReference>
<evidence type="ECO:0000313" key="3">
    <source>
        <dbReference type="EMBL" id="MDP1447542.1"/>
    </source>
</evidence>
<reference evidence="4" key="7">
    <citation type="submission" date="2023-07" db="EMBL/GenBank/DDBJ databases">
        <title>Sorghum-associated microbial communities from plants grown in Nebraska, USA.</title>
        <authorList>
            <person name="Schachtman D."/>
        </authorList>
    </citation>
    <scope>NUCLEOTIDE SEQUENCE</scope>
    <source>
        <strain evidence="4">BE44</strain>
    </source>
</reference>
<keyword evidence="1" id="KW-1133">Transmembrane helix</keyword>